<sequence>MSGNLPTILSEINAIQGEMTTRAYWRDEEKQARYRDLVTQRQAVAGPVAGGEETGPRIAIASVSEYVSEHGTADGYSTYMNLARSAADVAINMPAADYAQFERSFEALPDDITAAALAELLTSKPSAEDVPETSARSFARTPAGAILAHEWGQNFRHNMGLVRARLYRIMDRFDESNDARFLGWLESLSTPAAVAIYRKLAA</sequence>
<organism evidence="1 2">
    <name type="scientific">Sphingosinicella soli</name>
    <dbReference type="NCBI Taxonomy" id="333708"/>
    <lineage>
        <taxon>Bacteria</taxon>
        <taxon>Pseudomonadati</taxon>
        <taxon>Pseudomonadota</taxon>
        <taxon>Alphaproteobacteria</taxon>
        <taxon>Sphingomonadales</taxon>
        <taxon>Sphingosinicellaceae</taxon>
        <taxon>Sphingosinicella</taxon>
    </lineage>
</organism>
<dbReference type="AlphaFoldDB" id="A0A7W7F8I8"/>
<dbReference type="EMBL" id="JACHNZ010000057">
    <property type="protein sequence ID" value="MBB4633769.1"/>
    <property type="molecule type" value="Genomic_DNA"/>
</dbReference>
<dbReference type="Proteomes" id="UP000566324">
    <property type="component" value="Unassembled WGS sequence"/>
</dbReference>
<dbReference type="RefSeq" id="WP_184071665.1">
    <property type="nucleotide sequence ID" value="NZ_JACHNZ010000057.1"/>
</dbReference>
<gene>
    <name evidence="1" type="ORF">GGQ98_003421</name>
</gene>
<protein>
    <submittedName>
        <fullName evidence="1">Uncharacterized protein</fullName>
    </submittedName>
</protein>
<reference evidence="1 2" key="1">
    <citation type="submission" date="2020-08" db="EMBL/GenBank/DDBJ databases">
        <title>Genomic Encyclopedia of Type Strains, Phase IV (KMG-IV): sequencing the most valuable type-strain genomes for metagenomic binning, comparative biology and taxonomic classification.</title>
        <authorList>
            <person name="Goeker M."/>
        </authorList>
    </citation>
    <scope>NUCLEOTIDE SEQUENCE [LARGE SCALE GENOMIC DNA]</scope>
    <source>
        <strain evidence="1 2">DSM 17328</strain>
    </source>
</reference>
<evidence type="ECO:0000313" key="1">
    <source>
        <dbReference type="EMBL" id="MBB4633769.1"/>
    </source>
</evidence>
<evidence type="ECO:0000313" key="2">
    <source>
        <dbReference type="Proteomes" id="UP000566324"/>
    </source>
</evidence>
<accession>A0A7W7F8I8</accession>
<comment type="caution">
    <text evidence="1">The sequence shown here is derived from an EMBL/GenBank/DDBJ whole genome shotgun (WGS) entry which is preliminary data.</text>
</comment>
<name>A0A7W7F8I8_9SPHN</name>
<keyword evidence="2" id="KW-1185">Reference proteome</keyword>
<proteinExistence type="predicted"/>